<evidence type="ECO:0000313" key="3">
    <source>
        <dbReference type="Proteomes" id="UP001203410"/>
    </source>
</evidence>
<proteinExistence type="predicted"/>
<keyword evidence="1" id="KW-0732">Signal</keyword>
<reference evidence="2 3" key="1">
    <citation type="submission" date="2022-05" db="EMBL/GenBank/DDBJ databases">
        <authorList>
            <person name="Jo J.-H."/>
            <person name="Im W.-T."/>
        </authorList>
    </citation>
    <scope>NUCLEOTIDE SEQUENCE [LARGE SCALE GENOMIC DNA]</scope>
    <source>
        <strain evidence="2 3">NSE70-1</strain>
    </source>
</reference>
<comment type="caution">
    <text evidence="2">The sequence shown here is derived from an EMBL/GenBank/DDBJ whole genome shotgun (WGS) entry which is preliminary data.</text>
</comment>
<evidence type="ECO:0008006" key="4">
    <source>
        <dbReference type="Google" id="ProtNLM"/>
    </source>
</evidence>
<dbReference type="EMBL" id="JAMGBA010000001">
    <property type="protein sequence ID" value="MCL6697232.1"/>
    <property type="molecule type" value="Genomic_DNA"/>
</dbReference>
<keyword evidence="3" id="KW-1185">Reference proteome</keyword>
<dbReference type="RefSeq" id="WP_249902613.1">
    <property type="nucleotide sequence ID" value="NZ_JAMGBA010000001.1"/>
</dbReference>
<feature type="signal peptide" evidence="1">
    <location>
        <begin position="1"/>
        <end position="21"/>
    </location>
</feature>
<accession>A0ABT0RQE3</accession>
<protein>
    <recommendedName>
        <fullName evidence="4">DUF2268 domain-containing protein</fullName>
    </recommendedName>
</protein>
<evidence type="ECO:0000256" key="1">
    <source>
        <dbReference type="SAM" id="SignalP"/>
    </source>
</evidence>
<name>A0ABT0RQE3_9SPHN</name>
<dbReference type="Proteomes" id="UP001203410">
    <property type="component" value="Unassembled WGS sequence"/>
</dbReference>
<sequence length="323" mass="36039">MKVLRFVAGLLLSALSVPANAVDELRVVDLTGEFDRFAMSTAEMPDADRVIAFEKQIGPIANGFYERDRRPEGYDFRILTQLKTYPGRRSETLAISRKFNRLFTPARHRFEAAFGPLTSRQPAYLIDSMGELDGGTRELNGKYTMLFGADVIAEFHAGKNLDAFFYHEMFHLYHEPALAKCMTLWCSLWAEGLATYVSSRLDPGATDEELVLNLPKPIRPAVEANRKRAVCAVALRLDSTAYDDFSALFQGDDNLPGLPSRMGYYIGFLVARDIGRTHDLQQMAKMSLSEAKPLIDASLARMATCGQSTTEARERSRTSRTGG</sequence>
<organism evidence="2 3">
    <name type="scientific">Sphingomonas caseinilyticus</name>
    <dbReference type="NCBI Taxonomy" id="2908205"/>
    <lineage>
        <taxon>Bacteria</taxon>
        <taxon>Pseudomonadati</taxon>
        <taxon>Pseudomonadota</taxon>
        <taxon>Alphaproteobacteria</taxon>
        <taxon>Sphingomonadales</taxon>
        <taxon>Sphingomonadaceae</taxon>
        <taxon>Sphingomonas</taxon>
    </lineage>
</organism>
<gene>
    <name evidence="2" type="ORF">LZ496_00300</name>
</gene>
<feature type="chain" id="PRO_5047371315" description="DUF2268 domain-containing protein" evidence="1">
    <location>
        <begin position="22"/>
        <end position="323"/>
    </location>
</feature>
<evidence type="ECO:0000313" key="2">
    <source>
        <dbReference type="EMBL" id="MCL6697232.1"/>
    </source>
</evidence>